<dbReference type="InterPro" id="IPR056150">
    <property type="entry name" value="WD40_CDC20-Fz"/>
</dbReference>
<dbReference type="PANTHER" id="PTHR19918">
    <property type="entry name" value="CELL DIVISION CYCLE 20 CDC20 FIZZY -RELATED"/>
    <property type="match status" value="1"/>
</dbReference>
<feature type="repeat" description="WD" evidence="7">
    <location>
        <begin position="292"/>
        <end position="333"/>
    </location>
</feature>
<evidence type="ECO:0000256" key="3">
    <source>
        <dbReference type="ARBA" id="ARBA00022618"/>
    </source>
</evidence>
<dbReference type="InterPro" id="IPR033010">
    <property type="entry name" value="Cdc20/Fizzy"/>
</dbReference>
<dbReference type="PROSITE" id="PS50082">
    <property type="entry name" value="WD_REPEATS_2"/>
    <property type="match status" value="3"/>
</dbReference>
<keyword evidence="5" id="KW-0498">Mitosis</keyword>
<comment type="similarity">
    <text evidence="1">Belongs to the WD repeat CDC20/Fizzy family.</text>
</comment>
<evidence type="ECO:0000256" key="8">
    <source>
        <dbReference type="SAM" id="MobiDB-lite"/>
    </source>
</evidence>
<dbReference type="InterPro" id="IPR019775">
    <property type="entry name" value="WD40_repeat_CS"/>
</dbReference>
<dbReference type="PANTHER" id="PTHR19918:SF8">
    <property type="entry name" value="FI02843P"/>
    <property type="match status" value="1"/>
</dbReference>
<keyword evidence="6" id="KW-0131">Cell cycle</keyword>
<accession>A0ABP9YT85</accession>
<dbReference type="Pfam" id="PF24807">
    <property type="entry name" value="WD40_CDC20-Fz"/>
    <property type="match status" value="1"/>
</dbReference>
<feature type="compositionally biased region" description="Basic and acidic residues" evidence="8">
    <location>
        <begin position="8"/>
        <end position="17"/>
    </location>
</feature>
<evidence type="ECO:0000313" key="11">
    <source>
        <dbReference type="Proteomes" id="UP001473302"/>
    </source>
</evidence>
<evidence type="ECO:0000256" key="1">
    <source>
        <dbReference type="ARBA" id="ARBA00006445"/>
    </source>
</evidence>
<dbReference type="Proteomes" id="UP001473302">
    <property type="component" value="Unassembled WGS sequence"/>
</dbReference>
<protein>
    <recommendedName>
        <fullName evidence="9">CDC20/Fizzy WD40 domain-containing protein</fullName>
    </recommendedName>
</protein>
<evidence type="ECO:0000256" key="7">
    <source>
        <dbReference type="PROSITE-ProRule" id="PRU00221"/>
    </source>
</evidence>
<feature type="repeat" description="WD" evidence="7">
    <location>
        <begin position="505"/>
        <end position="538"/>
    </location>
</feature>
<evidence type="ECO:0000313" key="10">
    <source>
        <dbReference type="EMBL" id="GAA5810076.1"/>
    </source>
</evidence>
<keyword evidence="11" id="KW-1185">Reference proteome</keyword>
<organism evidence="10 11">
    <name type="scientific">Mucor flavus</name>
    <dbReference type="NCBI Taxonomy" id="439312"/>
    <lineage>
        <taxon>Eukaryota</taxon>
        <taxon>Fungi</taxon>
        <taxon>Fungi incertae sedis</taxon>
        <taxon>Mucoromycota</taxon>
        <taxon>Mucoromycotina</taxon>
        <taxon>Mucoromycetes</taxon>
        <taxon>Mucorales</taxon>
        <taxon>Mucorineae</taxon>
        <taxon>Mucoraceae</taxon>
        <taxon>Mucor</taxon>
    </lineage>
</organism>
<dbReference type="InterPro" id="IPR001680">
    <property type="entry name" value="WD40_rpt"/>
</dbReference>
<proteinExistence type="inferred from homology"/>
<sequence length="569" mass="63327">MSSIIPESSREGLDEKQSSPTIRKYLVSPTKPVTKPLACNENIIASPKPSPKPSPKLLPTPSPKPTTDNVGPAINKKTKTPPPPDKGRSVVEMLNATRSTVASTSSINKRFPSMKRSYSAITHLDTANKTWLSQPLKSRKRNYVKEDTYDRLTPKIDDMQSAQFIMNRSSETTTPYSDTKNEGGSESYQEQVAKACGIEPTKRILSFTPTGPSTQHVDLRKNAPKPQLMRRTTALPNRHILSSPEKVLDAPYMDDDYYLNLLDWSSTNVVAVGLGKSVYLWSASTGSIQPLNYDSDDQVTSVSWSNDGAHLSVGTTRGDTQVWDVASNTKLRSMTGQECRIGVLSWDKHLVSSGGRDGSIWHHDVRMAKHNVRELYNHTDDVCGLKWRWDGQLLASGGNDDTVNIWDARSTTPRFTKTTHSGAIKALAWCPWKHNTLATGGGRDDKNIHFWDAVTGSRTHTIRTGSQVTSLNWSNHYKEIVSTHGSPHNQVTIWEYPTLTKVIDIPAHESRILHSAMSPDGQVLATSAADDNLKFWRIFEANGKAPLETERSRLTEKKESTLRRCNSIR</sequence>
<evidence type="ECO:0000259" key="9">
    <source>
        <dbReference type="Pfam" id="PF24807"/>
    </source>
</evidence>
<reference evidence="10 11" key="1">
    <citation type="submission" date="2024-04" db="EMBL/GenBank/DDBJ databases">
        <title>genome sequences of Mucor flavus KT1a and Helicostylum pulchrum KT1b strains isolated from the surface of a dry-aged beef.</title>
        <authorList>
            <person name="Toyotome T."/>
            <person name="Hosono M."/>
            <person name="Torimaru M."/>
            <person name="Fukuda K."/>
            <person name="Mikami N."/>
        </authorList>
    </citation>
    <scope>NUCLEOTIDE SEQUENCE [LARGE SCALE GENOMIC DNA]</scope>
    <source>
        <strain evidence="10 11">KT1a</strain>
    </source>
</reference>
<evidence type="ECO:0000256" key="4">
    <source>
        <dbReference type="ARBA" id="ARBA00022737"/>
    </source>
</evidence>
<name>A0ABP9YT85_9FUNG</name>
<dbReference type="PROSITE" id="PS00678">
    <property type="entry name" value="WD_REPEATS_1"/>
    <property type="match status" value="1"/>
</dbReference>
<evidence type="ECO:0000256" key="2">
    <source>
        <dbReference type="ARBA" id="ARBA00022574"/>
    </source>
</evidence>
<comment type="caution">
    <text evidence="10">The sequence shown here is derived from an EMBL/GenBank/DDBJ whole genome shotgun (WGS) entry which is preliminary data.</text>
</comment>
<gene>
    <name evidence="10" type="ORF">MFLAVUS_003494</name>
</gene>
<dbReference type="Gene3D" id="2.130.10.10">
    <property type="entry name" value="YVTN repeat-like/Quinoprotein amine dehydrogenase"/>
    <property type="match status" value="1"/>
</dbReference>
<feature type="domain" description="CDC20/Fizzy WD40" evidence="9">
    <location>
        <begin position="248"/>
        <end position="536"/>
    </location>
</feature>
<dbReference type="SUPFAM" id="SSF50978">
    <property type="entry name" value="WD40 repeat-like"/>
    <property type="match status" value="1"/>
</dbReference>
<dbReference type="InterPro" id="IPR036322">
    <property type="entry name" value="WD40_repeat_dom_sf"/>
</dbReference>
<feature type="region of interest" description="Disordered" evidence="8">
    <location>
        <begin position="1"/>
        <end position="88"/>
    </location>
</feature>
<keyword evidence="3" id="KW-0132">Cell division</keyword>
<evidence type="ECO:0000256" key="6">
    <source>
        <dbReference type="ARBA" id="ARBA00023306"/>
    </source>
</evidence>
<dbReference type="PROSITE" id="PS50294">
    <property type="entry name" value="WD_REPEATS_REGION"/>
    <property type="match status" value="2"/>
</dbReference>
<evidence type="ECO:0000256" key="5">
    <source>
        <dbReference type="ARBA" id="ARBA00022776"/>
    </source>
</evidence>
<dbReference type="EMBL" id="BAABUK010000006">
    <property type="protein sequence ID" value="GAA5810076.1"/>
    <property type="molecule type" value="Genomic_DNA"/>
</dbReference>
<feature type="repeat" description="WD" evidence="7">
    <location>
        <begin position="375"/>
        <end position="416"/>
    </location>
</feature>
<keyword evidence="2 7" id="KW-0853">WD repeat</keyword>
<feature type="compositionally biased region" description="Pro residues" evidence="8">
    <location>
        <begin position="48"/>
        <end position="64"/>
    </location>
</feature>
<keyword evidence="4" id="KW-0677">Repeat</keyword>
<dbReference type="SMART" id="SM00320">
    <property type="entry name" value="WD40"/>
    <property type="match status" value="7"/>
</dbReference>
<dbReference type="InterPro" id="IPR015943">
    <property type="entry name" value="WD40/YVTN_repeat-like_dom_sf"/>
</dbReference>